<dbReference type="SUPFAM" id="SSF56801">
    <property type="entry name" value="Acetyl-CoA synthetase-like"/>
    <property type="match status" value="1"/>
</dbReference>
<protein>
    <submittedName>
        <fullName evidence="1">Polysaccharide biosynthesis protein</fullName>
    </submittedName>
</protein>
<accession>A0A2A5B6X3</accession>
<evidence type="ECO:0000313" key="1">
    <source>
        <dbReference type="EMBL" id="PCJ27293.1"/>
    </source>
</evidence>
<dbReference type="Gene3D" id="3.40.50.12780">
    <property type="entry name" value="N-terminal domain of ligase-like"/>
    <property type="match status" value="1"/>
</dbReference>
<comment type="caution">
    <text evidence="1">The sequence shown here is derived from an EMBL/GenBank/DDBJ whole genome shotgun (WGS) entry which is preliminary data.</text>
</comment>
<reference evidence="2" key="1">
    <citation type="submission" date="2017-08" db="EMBL/GenBank/DDBJ databases">
        <title>A dynamic microbial community with high functional redundancy inhabits the cold, oxic subseafloor aquifer.</title>
        <authorList>
            <person name="Tully B.J."/>
            <person name="Wheat C.G."/>
            <person name="Glazer B.T."/>
            <person name="Huber J.A."/>
        </authorList>
    </citation>
    <scope>NUCLEOTIDE SEQUENCE [LARGE SCALE GENOMIC DNA]</scope>
</reference>
<evidence type="ECO:0000313" key="2">
    <source>
        <dbReference type="Proteomes" id="UP000218327"/>
    </source>
</evidence>
<proteinExistence type="predicted"/>
<gene>
    <name evidence="1" type="ORF">COA96_03665</name>
</gene>
<organism evidence="1 2">
    <name type="scientific">SAR86 cluster bacterium</name>
    <dbReference type="NCBI Taxonomy" id="2030880"/>
    <lineage>
        <taxon>Bacteria</taxon>
        <taxon>Pseudomonadati</taxon>
        <taxon>Pseudomonadota</taxon>
        <taxon>Gammaproteobacteria</taxon>
        <taxon>SAR86 cluster</taxon>
    </lineage>
</organism>
<dbReference type="Proteomes" id="UP000218327">
    <property type="component" value="Unassembled WGS sequence"/>
</dbReference>
<sequence>MIYKALFKNILYPVYESGIRRRKTLHYLKKLNQNQWMSLDELQALQWGELKKLLNHAYEQSPYYRGLFQTLNIHPDDIKSHSDFLKFPICSREEMVNHNQEMVARNYKDKVSLKTTGGSTGVPVQFALDRNSYEWRTAAAQRGYQWANCEAGQHTLYIWGVDVGNPSFVSRAKNALYHRLFNRTMFNCFNFDDKEMQRCLEFINAKRPTGIVSFTTAIYNLAKYIDDNDLQCASVPSIITGAEKLYDYQRELMEKVFQTKVFNTYGCREVMLIAAECEKHEGLHVTMDNLFVEILKDGKPAAPGESGEVVITDLHNYGMPFIRYKNGDIAVQSAEACSCGRGLPLIKDIDGRKMDEIVACDGKVVSGGFFPHLLKEIDEIQKFQVIQKTSNNLVIKLVQKQNIKAQQLEFCSAEIKKVLGDEMEIDFQFVDEIPLTPSGKYRVTISEIAQR</sequence>
<dbReference type="PANTHER" id="PTHR36932:SF1">
    <property type="entry name" value="CAPSULAR POLYSACCHARIDE BIOSYNTHESIS PROTEIN"/>
    <property type="match status" value="1"/>
</dbReference>
<name>A0A2A5B6X3_9GAMM</name>
<dbReference type="EMBL" id="NVVJ01000007">
    <property type="protein sequence ID" value="PCJ27293.1"/>
    <property type="molecule type" value="Genomic_DNA"/>
</dbReference>
<dbReference type="InterPro" id="IPR042099">
    <property type="entry name" value="ANL_N_sf"/>
</dbReference>
<dbReference type="AlphaFoldDB" id="A0A2A5B6X3"/>
<dbReference type="PANTHER" id="PTHR36932">
    <property type="entry name" value="CAPSULAR POLYSACCHARIDE BIOSYNTHESIS PROTEIN"/>
    <property type="match status" value="1"/>
</dbReference>
<dbReference type="InterPro" id="IPR053158">
    <property type="entry name" value="CapK_Type1_Caps_Biosynth"/>
</dbReference>